<dbReference type="InterPro" id="IPR027359">
    <property type="entry name" value="Volt_channel_dom_sf"/>
</dbReference>
<evidence type="ECO:0000256" key="9">
    <source>
        <dbReference type="ARBA" id="ARBA00023065"/>
    </source>
</evidence>
<feature type="transmembrane region" description="Helical" evidence="12">
    <location>
        <begin position="176"/>
        <end position="195"/>
    </location>
</feature>
<protein>
    <submittedName>
        <fullName evidence="14">Ion transporter</fullName>
    </submittedName>
</protein>
<dbReference type="Pfam" id="PF00520">
    <property type="entry name" value="Ion_trans"/>
    <property type="match status" value="1"/>
</dbReference>
<evidence type="ECO:0000259" key="13">
    <source>
        <dbReference type="Pfam" id="PF00520"/>
    </source>
</evidence>
<organism evidence="14 15">
    <name type="scientific">Algoriphagus jejuensis</name>
    <dbReference type="NCBI Taxonomy" id="419934"/>
    <lineage>
        <taxon>Bacteria</taxon>
        <taxon>Pseudomonadati</taxon>
        <taxon>Bacteroidota</taxon>
        <taxon>Cytophagia</taxon>
        <taxon>Cytophagales</taxon>
        <taxon>Cyclobacteriaceae</taxon>
        <taxon>Algoriphagus</taxon>
    </lineage>
</organism>
<dbReference type="PRINTS" id="PR00169">
    <property type="entry name" value="KCHANNEL"/>
</dbReference>
<comment type="caution">
    <text evidence="14">The sequence shown here is derived from an EMBL/GenBank/DDBJ whole genome shotgun (WGS) entry which is preliminary data.</text>
</comment>
<dbReference type="Proteomes" id="UP001500469">
    <property type="component" value="Unassembled WGS sequence"/>
</dbReference>
<evidence type="ECO:0000256" key="1">
    <source>
        <dbReference type="ARBA" id="ARBA00004141"/>
    </source>
</evidence>
<feature type="transmembrane region" description="Helical" evidence="12">
    <location>
        <begin position="83"/>
        <end position="105"/>
    </location>
</feature>
<keyword evidence="11" id="KW-0407">Ion channel</keyword>
<keyword evidence="15" id="KW-1185">Reference proteome</keyword>
<evidence type="ECO:0000256" key="6">
    <source>
        <dbReference type="ARBA" id="ARBA00022882"/>
    </source>
</evidence>
<evidence type="ECO:0000256" key="10">
    <source>
        <dbReference type="ARBA" id="ARBA00023136"/>
    </source>
</evidence>
<accession>A0ABP3YA69</accession>
<comment type="subcellular location">
    <subcellularLocation>
        <location evidence="1">Membrane</location>
        <topology evidence="1">Multi-pass membrane protein</topology>
    </subcellularLocation>
</comment>
<evidence type="ECO:0000256" key="7">
    <source>
        <dbReference type="ARBA" id="ARBA00022958"/>
    </source>
</evidence>
<evidence type="ECO:0000313" key="15">
    <source>
        <dbReference type="Proteomes" id="UP001500469"/>
    </source>
</evidence>
<evidence type="ECO:0000256" key="8">
    <source>
        <dbReference type="ARBA" id="ARBA00022989"/>
    </source>
</evidence>
<keyword evidence="2" id="KW-0813">Transport</keyword>
<sequence>MILSKRRLAHIVFASNDRASKTFDLVLLWLIFGSIIVAILDSVGHLHDKYGDVFFVLELAFTFLFTLEYILRVWLTSKTWKYVISFYGIVDLLAILPVYLSFFVVNSHLLSVIRALRLLRVIRILKLGRYLVEAEFLSESLKASAAKIQIFLFSVLTLVLIMGTLMFVVEGPENGFTSIPVGMYWAIVTLTTVGFGDITPNTPVGQLLASLIMLMGYAIIAVPTGIVSSEMAKRRNTEDHYKTHRSCTHCGFDNLESGDSFCRKCGEPVNSRG</sequence>
<keyword evidence="5" id="KW-0631">Potassium channel</keyword>
<feature type="transmembrane region" description="Helical" evidence="12">
    <location>
        <begin position="53"/>
        <end position="71"/>
    </location>
</feature>
<dbReference type="InterPro" id="IPR005821">
    <property type="entry name" value="Ion_trans_dom"/>
</dbReference>
<evidence type="ECO:0000313" key="14">
    <source>
        <dbReference type="EMBL" id="GAA0877493.1"/>
    </source>
</evidence>
<keyword evidence="9" id="KW-0406">Ion transport</keyword>
<gene>
    <name evidence="14" type="ORF">GCM10009119_04610</name>
</gene>
<evidence type="ECO:0000256" key="3">
    <source>
        <dbReference type="ARBA" id="ARBA00022538"/>
    </source>
</evidence>
<keyword evidence="7" id="KW-0630">Potassium</keyword>
<proteinExistence type="predicted"/>
<dbReference type="PANTHER" id="PTHR11537:SF254">
    <property type="entry name" value="POTASSIUM VOLTAGE-GATED CHANNEL PROTEIN SHAB"/>
    <property type="match status" value="1"/>
</dbReference>
<evidence type="ECO:0000256" key="11">
    <source>
        <dbReference type="ARBA" id="ARBA00023303"/>
    </source>
</evidence>
<evidence type="ECO:0000256" key="2">
    <source>
        <dbReference type="ARBA" id="ARBA00022448"/>
    </source>
</evidence>
<keyword evidence="10 12" id="KW-0472">Membrane</keyword>
<dbReference type="RefSeq" id="WP_343848189.1">
    <property type="nucleotide sequence ID" value="NZ_BAAAFI010000002.1"/>
</dbReference>
<dbReference type="Gene3D" id="1.10.287.70">
    <property type="match status" value="1"/>
</dbReference>
<keyword evidence="4 12" id="KW-0812">Transmembrane</keyword>
<dbReference type="SUPFAM" id="SSF81324">
    <property type="entry name" value="Voltage-gated potassium channels"/>
    <property type="match status" value="1"/>
</dbReference>
<reference evidence="15" key="1">
    <citation type="journal article" date="2019" name="Int. J. Syst. Evol. Microbiol.">
        <title>The Global Catalogue of Microorganisms (GCM) 10K type strain sequencing project: providing services to taxonomists for standard genome sequencing and annotation.</title>
        <authorList>
            <consortium name="The Broad Institute Genomics Platform"/>
            <consortium name="The Broad Institute Genome Sequencing Center for Infectious Disease"/>
            <person name="Wu L."/>
            <person name="Ma J."/>
        </authorList>
    </citation>
    <scope>NUCLEOTIDE SEQUENCE [LARGE SCALE GENOMIC DNA]</scope>
    <source>
        <strain evidence="15">JCM 16112</strain>
    </source>
</reference>
<dbReference type="PANTHER" id="PTHR11537">
    <property type="entry name" value="VOLTAGE-GATED POTASSIUM CHANNEL"/>
    <property type="match status" value="1"/>
</dbReference>
<feature type="transmembrane region" description="Helical" evidence="12">
    <location>
        <begin position="148"/>
        <end position="169"/>
    </location>
</feature>
<keyword evidence="3" id="KW-0633">Potassium transport</keyword>
<keyword evidence="6" id="KW-0851">Voltage-gated channel</keyword>
<dbReference type="EMBL" id="BAAAFI010000002">
    <property type="protein sequence ID" value="GAA0877493.1"/>
    <property type="molecule type" value="Genomic_DNA"/>
</dbReference>
<feature type="domain" description="Ion transport" evidence="13">
    <location>
        <begin position="21"/>
        <end position="236"/>
    </location>
</feature>
<keyword evidence="8 12" id="KW-1133">Transmembrane helix</keyword>
<evidence type="ECO:0000256" key="12">
    <source>
        <dbReference type="SAM" id="Phobius"/>
    </source>
</evidence>
<feature type="transmembrane region" description="Helical" evidence="12">
    <location>
        <begin position="25"/>
        <end position="47"/>
    </location>
</feature>
<dbReference type="InterPro" id="IPR028325">
    <property type="entry name" value="VG_K_chnl"/>
</dbReference>
<evidence type="ECO:0000256" key="5">
    <source>
        <dbReference type="ARBA" id="ARBA00022826"/>
    </source>
</evidence>
<dbReference type="Gene3D" id="1.20.120.350">
    <property type="entry name" value="Voltage-gated potassium channels. Chain C"/>
    <property type="match status" value="1"/>
</dbReference>
<evidence type="ECO:0000256" key="4">
    <source>
        <dbReference type="ARBA" id="ARBA00022692"/>
    </source>
</evidence>
<feature type="transmembrane region" description="Helical" evidence="12">
    <location>
        <begin position="207"/>
        <end position="227"/>
    </location>
</feature>
<name>A0ABP3YA69_9BACT</name>